<gene>
    <name evidence="2" type="ORF">NDU88_005604</name>
</gene>
<accession>A0AAV7SM32</accession>
<feature type="region of interest" description="Disordered" evidence="1">
    <location>
        <begin position="132"/>
        <end position="179"/>
    </location>
</feature>
<keyword evidence="3" id="KW-1185">Reference proteome</keyword>
<comment type="caution">
    <text evidence="2">The sequence shown here is derived from an EMBL/GenBank/DDBJ whole genome shotgun (WGS) entry which is preliminary data.</text>
</comment>
<dbReference type="AlphaFoldDB" id="A0AAV7SM32"/>
<dbReference type="Proteomes" id="UP001066276">
    <property type="component" value="Chromosome 4_2"/>
</dbReference>
<reference evidence="2" key="1">
    <citation type="journal article" date="2022" name="bioRxiv">
        <title>Sequencing and chromosome-scale assembly of the giantPleurodeles waltlgenome.</title>
        <authorList>
            <person name="Brown T."/>
            <person name="Elewa A."/>
            <person name="Iarovenko S."/>
            <person name="Subramanian E."/>
            <person name="Araus A.J."/>
            <person name="Petzold A."/>
            <person name="Susuki M."/>
            <person name="Suzuki K.-i.T."/>
            <person name="Hayashi T."/>
            <person name="Toyoda A."/>
            <person name="Oliveira C."/>
            <person name="Osipova E."/>
            <person name="Leigh N.D."/>
            <person name="Simon A."/>
            <person name="Yun M.H."/>
        </authorList>
    </citation>
    <scope>NUCLEOTIDE SEQUENCE</scope>
    <source>
        <strain evidence="2">20211129_DDA</strain>
        <tissue evidence="2">Liver</tissue>
    </source>
</reference>
<name>A0AAV7SM32_PLEWA</name>
<dbReference type="EMBL" id="JANPWB010000008">
    <property type="protein sequence ID" value="KAJ1165175.1"/>
    <property type="molecule type" value="Genomic_DNA"/>
</dbReference>
<evidence type="ECO:0000313" key="3">
    <source>
        <dbReference type="Proteomes" id="UP001066276"/>
    </source>
</evidence>
<sequence>MCRITSYPRNTSNVTAPQSAGLSVCCPRAVNLRRQISKGEPGGHSHQAENFTVALLDRRPASRTTLPAGLHSNGPLPGQAQHSDSTALQHRASARPQAASLLAAAAAPGHTAMRHLTPADARAVTATTFLAAPPHLRRIPPHPNLHPEEEPPGWVCSQARRHTGPPSLSTGYHGHRQSP</sequence>
<feature type="region of interest" description="Disordered" evidence="1">
    <location>
        <begin position="64"/>
        <end position="97"/>
    </location>
</feature>
<evidence type="ECO:0000256" key="1">
    <source>
        <dbReference type="SAM" id="MobiDB-lite"/>
    </source>
</evidence>
<protein>
    <submittedName>
        <fullName evidence="2">Uncharacterized protein</fullName>
    </submittedName>
</protein>
<organism evidence="2 3">
    <name type="scientific">Pleurodeles waltl</name>
    <name type="common">Iberian ribbed newt</name>
    <dbReference type="NCBI Taxonomy" id="8319"/>
    <lineage>
        <taxon>Eukaryota</taxon>
        <taxon>Metazoa</taxon>
        <taxon>Chordata</taxon>
        <taxon>Craniata</taxon>
        <taxon>Vertebrata</taxon>
        <taxon>Euteleostomi</taxon>
        <taxon>Amphibia</taxon>
        <taxon>Batrachia</taxon>
        <taxon>Caudata</taxon>
        <taxon>Salamandroidea</taxon>
        <taxon>Salamandridae</taxon>
        <taxon>Pleurodelinae</taxon>
        <taxon>Pleurodeles</taxon>
    </lineage>
</organism>
<proteinExistence type="predicted"/>
<evidence type="ECO:0000313" key="2">
    <source>
        <dbReference type="EMBL" id="KAJ1165175.1"/>
    </source>
</evidence>